<dbReference type="InterPro" id="IPR056490">
    <property type="entry name" value="Rcc01698_C"/>
</dbReference>
<evidence type="ECO:0000313" key="3">
    <source>
        <dbReference type="EMBL" id="TCG08384.1"/>
    </source>
</evidence>
<feature type="domain" description="Tip attachment protein J" evidence="1">
    <location>
        <begin position="524"/>
        <end position="691"/>
    </location>
</feature>
<proteinExistence type="predicted"/>
<keyword evidence="4" id="KW-1185">Reference proteome</keyword>
<evidence type="ECO:0000313" key="4">
    <source>
        <dbReference type="Proteomes" id="UP000294200"/>
    </source>
</evidence>
<reference evidence="3 4" key="1">
    <citation type="submission" date="2017-02" db="EMBL/GenBank/DDBJ databases">
        <title>Paraburkholderia sophoroidis sp. nov. and Paraburkholderia steynii sp. nov. rhizobial symbionts of the fynbos legume Hypocalyptus sophoroides.</title>
        <authorList>
            <person name="Steenkamp E.T."/>
            <person name="Beukes C.W."/>
            <person name="Van Zyl E."/>
            <person name="Avontuur J."/>
            <person name="Chan W.Y."/>
            <person name="Hassen A."/>
            <person name="Palmer M."/>
            <person name="Mthombeni L."/>
            <person name="Phalane F."/>
            <person name="Sereme K."/>
            <person name="Venter S.N."/>
        </authorList>
    </citation>
    <scope>NUCLEOTIDE SEQUENCE [LARGE SCALE GENOMIC DNA]</scope>
    <source>
        <strain evidence="3 4">HC1.1ba</strain>
    </source>
</reference>
<gene>
    <name evidence="3" type="ORF">BZM27_12690</name>
</gene>
<dbReference type="AlphaFoldDB" id="A0A4R0XDS1"/>
<evidence type="ECO:0000259" key="1">
    <source>
        <dbReference type="Pfam" id="PF13550"/>
    </source>
</evidence>
<protein>
    <submittedName>
        <fullName evidence="3">Uncharacterized protein</fullName>
    </submittedName>
</protein>
<evidence type="ECO:0000259" key="2">
    <source>
        <dbReference type="Pfam" id="PF23666"/>
    </source>
</evidence>
<comment type="caution">
    <text evidence="3">The sequence shown here is derived from an EMBL/GenBank/DDBJ whole genome shotgun (WGS) entry which is preliminary data.</text>
</comment>
<dbReference type="Proteomes" id="UP000294200">
    <property type="component" value="Unassembled WGS sequence"/>
</dbReference>
<sequence length="1047" mass="111811">MQLAISVVGAVVGGVIGFYAGGPSGAVYGAELGFALGGIAGSLLVHQKGPSPSDLRVQDSAYGRPIPWYYGVYRGAGNVIWCGQALQHQESAGKGGGPSQSVVTLSFAVGICEGPIVGVRRIWANGKLIYDMSNPSNFEAVSGSNQMVQNFKLYLGDENQLADPTIQAAEGVANTPPFRGLAYVVFNDLDLSSWGNYMPSLSFEVFKTAALSYTKGLQYDITKSPAWDSWAGNSVVRIDEAGNMYGWQYGQVGSFFQAQAFKVSPYGVTEFLLGTPLHTTFDGPYQRFQNYDGDDGIAFSSGNYYVPSAVAVLAGRGGPFSTFWMNQGNAVKKGGIIYGAISVASVPGPLLIWNPTLGAYDSGSYVAMMAVVGVSDSYVYVATDGTAPNPHALVKLTLGGDFVAVLATDAQFGLSTVGYFISDSQIYLNYGPTVRMWNGSALVDTGVPADSSGNLGDFRIYNDTGYFSSWFNPHPFYAQVPTLNPSAMVLSDVISDICTRAGLSSAQYDVSGLTDQVLGCAVANHSSPRANAAPLMSAYFVDANDTDNKLKFVRRGAQPVGTFYYADLGSSPSLGDDANMTPITEQIAQEVDLPRSLAFTYSSFGTDYQVNTQTAFMPDTSSNKDVTAQATIVLTDNDARLRAQSMLWAAWVGRKSFTLSTSLAYLQYEPGDVMWLHRGDGSTVVVRITRCVLDGQGSLQWEVQLEQPDIYPNGTFSVGGGRALGYSTPPIDYGGPTILRILDIPPLRDIDSTPGVYLAACGLASNWPGAMVDVSRDGSSYSQLTRILRQSSIGYATTKLGDYAGGNTPDELNKVTVLLYAGALSSVSYSDFMLGNSAAYLGGEIIFFRDAVLIAANTYRLSGLLRARAGTDFAKSTHAAGEAFVFLDVNALVKQSINVSDIGNTLYYEPHLLNIFANQPVSTYSDQITDGCVQPLPPHLFRANPGSISAANDITLSWFRRARVFYQWVSGADVPLDQQTEAYMLTISDGSGNVKRTVTVSAATSYIYSAANISTDGFTTGNTINFKVTQNSDLGVTGMPAITSIVR</sequence>
<organism evidence="3 4">
    <name type="scientific">Paraburkholderia steynii</name>
    <dbReference type="NCBI Taxonomy" id="1245441"/>
    <lineage>
        <taxon>Bacteria</taxon>
        <taxon>Pseudomonadati</taxon>
        <taxon>Pseudomonadota</taxon>
        <taxon>Betaproteobacteria</taxon>
        <taxon>Burkholderiales</taxon>
        <taxon>Burkholderiaceae</taxon>
        <taxon>Paraburkholderia</taxon>
    </lineage>
</organism>
<feature type="domain" description="Rcc01698-like C-terminal" evidence="2">
    <location>
        <begin position="792"/>
        <end position="885"/>
    </location>
</feature>
<dbReference type="Pfam" id="PF23666">
    <property type="entry name" value="Rcc01698_C"/>
    <property type="match status" value="1"/>
</dbReference>
<dbReference type="InterPro" id="IPR032876">
    <property type="entry name" value="J_dom"/>
</dbReference>
<accession>A0A4R0XDS1</accession>
<dbReference type="EMBL" id="MWML01000036">
    <property type="protein sequence ID" value="TCG08384.1"/>
    <property type="molecule type" value="Genomic_DNA"/>
</dbReference>
<dbReference type="Pfam" id="PF13550">
    <property type="entry name" value="Phage-tail_3"/>
    <property type="match status" value="1"/>
</dbReference>
<name>A0A4R0XDS1_9BURK</name>